<reference evidence="8" key="1">
    <citation type="submission" date="2022-11" db="UniProtKB">
        <authorList>
            <consortium name="WormBaseParasite"/>
        </authorList>
    </citation>
    <scope>IDENTIFICATION</scope>
</reference>
<keyword evidence="7" id="KW-1185">Reference proteome</keyword>
<dbReference type="GO" id="GO:0003723">
    <property type="term" value="F:RNA binding"/>
    <property type="evidence" value="ECO:0007669"/>
    <property type="project" value="TreeGrafter"/>
</dbReference>
<dbReference type="SUPFAM" id="SSF52540">
    <property type="entry name" value="P-loop containing nucleoside triphosphate hydrolases"/>
    <property type="match status" value="1"/>
</dbReference>
<dbReference type="AlphaFoldDB" id="A0A915AV87"/>
<dbReference type="CDD" id="cd17917">
    <property type="entry name" value="DEXHc_RHA-like"/>
    <property type="match status" value="1"/>
</dbReference>
<dbReference type="Pfam" id="PF00270">
    <property type="entry name" value="DEAD"/>
    <property type="match status" value="1"/>
</dbReference>
<dbReference type="InterPro" id="IPR014001">
    <property type="entry name" value="Helicase_ATP-bd"/>
</dbReference>
<evidence type="ECO:0000313" key="7">
    <source>
        <dbReference type="Proteomes" id="UP000887569"/>
    </source>
</evidence>
<dbReference type="CDD" id="cd18791">
    <property type="entry name" value="SF2_C_RHA"/>
    <property type="match status" value="1"/>
</dbReference>
<organism evidence="7 8">
    <name type="scientific">Parascaris univalens</name>
    <name type="common">Nematode worm</name>
    <dbReference type="NCBI Taxonomy" id="6257"/>
    <lineage>
        <taxon>Eukaryota</taxon>
        <taxon>Metazoa</taxon>
        <taxon>Ecdysozoa</taxon>
        <taxon>Nematoda</taxon>
        <taxon>Chromadorea</taxon>
        <taxon>Rhabditida</taxon>
        <taxon>Spirurina</taxon>
        <taxon>Ascaridomorpha</taxon>
        <taxon>Ascaridoidea</taxon>
        <taxon>Ascarididae</taxon>
        <taxon>Parascaris</taxon>
    </lineage>
</organism>
<dbReference type="PROSITE" id="PS00690">
    <property type="entry name" value="DEAH_ATP_HELICASE"/>
    <property type="match status" value="1"/>
</dbReference>
<evidence type="ECO:0000259" key="5">
    <source>
        <dbReference type="PROSITE" id="PS51192"/>
    </source>
</evidence>
<dbReference type="WBParaSite" id="PgR017X_g034_t05">
    <property type="protein sequence ID" value="PgR017X_g034_t05"/>
    <property type="gene ID" value="PgR017X_g034"/>
</dbReference>
<feature type="region of interest" description="Disordered" evidence="4">
    <location>
        <begin position="1"/>
        <end position="22"/>
    </location>
</feature>
<dbReference type="GO" id="GO:0004386">
    <property type="term" value="F:helicase activity"/>
    <property type="evidence" value="ECO:0007669"/>
    <property type="project" value="TreeGrafter"/>
</dbReference>
<evidence type="ECO:0000313" key="8">
    <source>
        <dbReference type="WBParaSite" id="PgR017X_g034_t05"/>
    </source>
</evidence>
<dbReference type="PROSITE" id="PS51194">
    <property type="entry name" value="HELICASE_CTER"/>
    <property type="match status" value="1"/>
</dbReference>
<dbReference type="Gene3D" id="3.40.50.300">
    <property type="entry name" value="P-loop containing nucleotide triphosphate hydrolases"/>
    <property type="match status" value="2"/>
</dbReference>
<sequence>MKKAVDGSNSTSHQFAPKQKEEDRLAHRFQEIVSQYMSKTDEIVKEYEAMREGGSANLGGQCVELRRQINNRRQRLEVFANVVNRLKQNGEYNILRLNSESSRLNSNLPIYNIRRNFITTLDGSTISRRCRVVVLVADTGAGKSTQLPQYVAIDQIIPSDKRVLCIVPRKLTGVMLARHVSVELKSSRLSAAACVDSTVPVDPNAKVVFMAAKRLLVELDTNPDLRDFGCVIMDEAHERTIDGDLCLGMIKEILHRREDLKLVITSATMDEKVFEGYFDEFGVKRIEVEGREYPVEIKYEVAGSEEWKYNYIERALNKVVQICGVMLDKWLSGESEAVGHILVFLTSPSDTRLAEKRLLEMLKAIDHRAHIEILSLHGRMTSDEQRDIFEPCHPQCLHKIIFATNVAETSLTIPGVRYVVDCGLANVKKYDAKRQISVLRRCAISKSEAKQRAGRARRVQQG</sequence>
<dbReference type="InterPro" id="IPR001650">
    <property type="entry name" value="Helicase_C-like"/>
</dbReference>
<dbReference type="InterPro" id="IPR027417">
    <property type="entry name" value="P-loop_NTPase"/>
</dbReference>
<evidence type="ECO:0000259" key="6">
    <source>
        <dbReference type="PROSITE" id="PS51194"/>
    </source>
</evidence>
<dbReference type="PANTHER" id="PTHR18934">
    <property type="entry name" value="ATP-DEPENDENT RNA HELICASE"/>
    <property type="match status" value="1"/>
</dbReference>
<accession>A0A915AV87</accession>
<dbReference type="InterPro" id="IPR002464">
    <property type="entry name" value="DNA/RNA_helicase_DEAH_CS"/>
</dbReference>
<protein>
    <submittedName>
        <fullName evidence="8">RNA helicase</fullName>
    </submittedName>
</protein>
<keyword evidence="2" id="KW-0378">Hydrolase</keyword>
<dbReference type="InterPro" id="IPR011545">
    <property type="entry name" value="DEAD/DEAH_box_helicase_dom"/>
</dbReference>
<dbReference type="PANTHER" id="PTHR18934:SF81">
    <property type="entry name" value="ATP-DEPENDENT RNA HELICASE DEAH11, CHLOROPLASTIC-RELATED"/>
    <property type="match status" value="1"/>
</dbReference>
<dbReference type="Pfam" id="PF00271">
    <property type="entry name" value="Helicase_C"/>
    <property type="match status" value="1"/>
</dbReference>
<dbReference type="SMART" id="SM00487">
    <property type="entry name" value="DEXDc"/>
    <property type="match status" value="1"/>
</dbReference>
<dbReference type="SMART" id="SM00490">
    <property type="entry name" value="HELICc"/>
    <property type="match status" value="1"/>
</dbReference>
<evidence type="ECO:0000256" key="1">
    <source>
        <dbReference type="ARBA" id="ARBA00022741"/>
    </source>
</evidence>
<feature type="domain" description="Helicase C-terminal" evidence="6">
    <location>
        <begin position="326"/>
        <end position="462"/>
    </location>
</feature>
<evidence type="ECO:0000256" key="3">
    <source>
        <dbReference type="ARBA" id="ARBA00022840"/>
    </source>
</evidence>
<dbReference type="GO" id="GO:0016787">
    <property type="term" value="F:hydrolase activity"/>
    <property type="evidence" value="ECO:0007669"/>
    <property type="project" value="UniProtKB-KW"/>
</dbReference>
<dbReference type="GO" id="GO:0005524">
    <property type="term" value="F:ATP binding"/>
    <property type="evidence" value="ECO:0007669"/>
    <property type="project" value="UniProtKB-KW"/>
</dbReference>
<keyword evidence="1" id="KW-0547">Nucleotide-binding</keyword>
<keyword evidence="3" id="KW-0067">ATP-binding</keyword>
<dbReference type="PROSITE" id="PS51192">
    <property type="entry name" value="HELICASE_ATP_BIND_1"/>
    <property type="match status" value="1"/>
</dbReference>
<proteinExistence type="predicted"/>
<evidence type="ECO:0000256" key="4">
    <source>
        <dbReference type="SAM" id="MobiDB-lite"/>
    </source>
</evidence>
<name>A0A915AV87_PARUN</name>
<dbReference type="Proteomes" id="UP000887569">
    <property type="component" value="Unplaced"/>
</dbReference>
<feature type="domain" description="Helicase ATP-binding" evidence="5">
    <location>
        <begin position="124"/>
        <end position="287"/>
    </location>
</feature>
<evidence type="ECO:0000256" key="2">
    <source>
        <dbReference type="ARBA" id="ARBA00022801"/>
    </source>
</evidence>